<feature type="transmembrane region" description="Helical" evidence="1">
    <location>
        <begin position="33"/>
        <end position="54"/>
    </location>
</feature>
<keyword evidence="1" id="KW-0812">Transmembrane</keyword>
<dbReference type="AlphaFoldDB" id="A0A2T3ZJU0"/>
<feature type="non-terminal residue" evidence="2">
    <location>
        <position position="74"/>
    </location>
</feature>
<evidence type="ECO:0000313" key="2">
    <source>
        <dbReference type="EMBL" id="PTB45077.1"/>
    </source>
</evidence>
<dbReference type="EMBL" id="KZ679257">
    <property type="protein sequence ID" value="PTB45077.1"/>
    <property type="molecule type" value="Genomic_DNA"/>
</dbReference>
<accession>A0A2T3ZJU0</accession>
<organism evidence="2 3">
    <name type="scientific">Trichoderma asperellum (strain ATCC 204424 / CBS 433.97 / NBRC 101777)</name>
    <dbReference type="NCBI Taxonomy" id="1042311"/>
    <lineage>
        <taxon>Eukaryota</taxon>
        <taxon>Fungi</taxon>
        <taxon>Dikarya</taxon>
        <taxon>Ascomycota</taxon>
        <taxon>Pezizomycotina</taxon>
        <taxon>Sordariomycetes</taxon>
        <taxon>Hypocreomycetidae</taxon>
        <taxon>Hypocreales</taxon>
        <taxon>Hypocreaceae</taxon>
        <taxon>Trichoderma</taxon>
    </lineage>
</organism>
<sequence>MHDFGASLAALGVVAIGAPEPLKRDSNPSHPFTFLFSRLFYLCCLFSFLFFGIFQDTESSTNPSATHGSPAGAK</sequence>
<keyword evidence="3" id="KW-1185">Reference proteome</keyword>
<protein>
    <submittedName>
        <fullName evidence="2">Uncharacterized protein</fullName>
    </submittedName>
</protein>
<evidence type="ECO:0000313" key="3">
    <source>
        <dbReference type="Proteomes" id="UP000240493"/>
    </source>
</evidence>
<reference evidence="2 3" key="1">
    <citation type="submission" date="2016-07" db="EMBL/GenBank/DDBJ databases">
        <title>Multiple horizontal gene transfer events from other fungi enriched the ability of initially mycotrophic Trichoderma (Ascomycota) to feed on dead plant biomass.</title>
        <authorList>
            <consortium name="DOE Joint Genome Institute"/>
            <person name="Aerts A."/>
            <person name="Atanasova L."/>
            <person name="Chenthamara K."/>
            <person name="Zhang J."/>
            <person name="Grujic M."/>
            <person name="Henrissat B."/>
            <person name="Kuo A."/>
            <person name="Salamov A."/>
            <person name="Lipzen A."/>
            <person name="Labutti K."/>
            <person name="Barry K."/>
            <person name="Miao Y."/>
            <person name="Rahimi M.J."/>
            <person name="Shen Q."/>
            <person name="Grigoriev I.V."/>
            <person name="Kubicek C.P."/>
            <person name="Druzhinina I.S."/>
        </authorList>
    </citation>
    <scope>NUCLEOTIDE SEQUENCE [LARGE SCALE GENOMIC DNA]</scope>
    <source>
        <strain evidence="2 3">CBS 433.97</strain>
    </source>
</reference>
<gene>
    <name evidence="2" type="ORF">M441DRAFT_305595</name>
</gene>
<proteinExistence type="predicted"/>
<name>A0A2T3ZJU0_TRIA4</name>
<dbReference type="Proteomes" id="UP000240493">
    <property type="component" value="Unassembled WGS sequence"/>
</dbReference>
<evidence type="ECO:0000256" key="1">
    <source>
        <dbReference type="SAM" id="Phobius"/>
    </source>
</evidence>
<keyword evidence="1" id="KW-0472">Membrane</keyword>
<keyword evidence="1" id="KW-1133">Transmembrane helix</keyword>